<gene>
    <name evidence="3" type="ORF">BASA50_001606</name>
</gene>
<dbReference type="EMBL" id="JAFCIX010000006">
    <property type="protein sequence ID" value="KAH6601416.1"/>
    <property type="molecule type" value="Genomic_DNA"/>
</dbReference>
<comment type="caution">
    <text evidence="3">The sequence shown here is derived from an EMBL/GenBank/DDBJ whole genome shotgun (WGS) entry which is preliminary data.</text>
</comment>
<evidence type="ECO:0000256" key="2">
    <source>
        <dbReference type="SAM" id="SignalP"/>
    </source>
</evidence>
<sequence>MKFNVLVVAAMVITSVSAGGRKGGRSGSAVKHVPLKNEPEPEPPSPQGPPDDKPAGFRYFPPNERPQICKDILEDIYKTWDYLQKVNNGFENRLPTVYDMMTEKSNEEESVKGKGHKNSRAEKVQGFLQLRPDLIPKMEQIRARSIELEGTYCSIWGKFVSTECSTEGLEHLSPATMLSFDYFLDWNFDFQANLIDLDE</sequence>
<evidence type="ECO:0000256" key="1">
    <source>
        <dbReference type="SAM" id="MobiDB-lite"/>
    </source>
</evidence>
<evidence type="ECO:0000313" key="4">
    <source>
        <dbReference type="Proteomes" id="UP001648503"/>
    </source>
</evidence>
<proteinExistence type="predicted"/>
<organism evidence="3 4">
    <name type="scientific">Batrachochytrium salamandrivorans</name>
    <dbReference type="NCBI Taxonomy" id="1357716"/>
    <lineage>
        <taxon>Eukaryota</taxon>
        <taxon>Fungi</taxon>
        <taxon>Fungi incertae sedis</taxon>
        <taxon>Chytridiomycota</taxon>
        <taxon>Chytridiomycota incertae sedis</taxon>
        <taxon>Chytridiomycetes</taxon>
        <taxon>Rhizophydiales</taxon>
        <taxon>Rhizophydiales incertae sedis</taxon>
        <taxon>Batrachochytrium</taxon>
    </lineage>
</organism>
<feature type="region of interest" description="Disordered" evidence="1">
    <location>
        <begin position="18"/>
        <end position="60"/>
    </location>
</feature>
<reference evidence="3 4" key="1">
    <citation type="submission" date="2021-02" db="EMBL/GenBank/DDBJ databases">
        <title>Variation within the Batrachochytrium salamandrivorans European outbreak.</title>
        <authorList>
            <person name="Kelly M."/>
            <person name="Pasmans F."/>
            <person name="Shea T.P."/>
            <person name="Munoz J.F."/>
            <person name="Carranza S."/>
            <person name="Cuomo C.A."/>
            <person name="Martel A."/>
        </authorList>
    </citation>
    <scope>NUCLEOTIDE SEQUENCE [LARGE SCALE GENOMIC DNA]</scope>
    <source>
        <strain evidence="3 4">AMFP18/2</strain>
    </source>
</reference>
<feature type="chain" id="PRO_5047009298" evidence="2">
    <location>
        <begin position="19"/>
        <end position="199"/>
    </location>
</feature>
<feature type="signal peptide" evidence="2">
    <location>
        <begin position="1"/>
        <end position="18"/>
    </location>
</feature>
<evidence type="ECO:0000313" key="3">
    <source>
        <dbReference type="EMBL" id="KAH6601416.1"/>
    </source>
</evidence>
<keyword evidence="4" id="KW-1185">Reference proteome</keyword>
<accession>A0ABQ8FPX2</accession>
<dbReference type="Proteomes" id="UP001648503">
    <property type="component" value="Unassembled WGS sequence"/>
</dbReference>
<keyword evidence="2" id="KW-0732">Signal</keyword>
<protein>
    <submittedName>
        <fullName evidence="3">Uncharacterized protein</fullName>
    </submittedName>
</protein>
<name>A0ABQ8FPX2_9FUNG</name>